<dbReference type="GO" id="GO:0006241">
    <property type="term" value="P:CTP biosynthetic process"/>
    <property type="evidence" value="ECO:0007669"/>
    <property type="project" value="InterPro"/>
</dbReference>
<dbReference type="Proteomes" id="UP000386466">
    <property type="component" value="Unassembled WGS sequence"/>
</dbReference>
<gene>
    <name evidence="2" type="ORF">LYPA_23C013891</name>
</gene>
<dbReference type="GO" id="GO:0006228">
    <property type="term" value="P:UTP biosynthetic process"/>
    <property type="evidence" value="ECO:0007669"/>
    <property type="project" value="InterPro"/>
</dbReference>
<protein>
    <submittedName>
        <fullName evidence="2">Nucleoside diphosphate kinase b</fullName>
    </submittedName>
</protein>
<accession>A0A485P7J6</accession>
<dbReference type="InterPro" id="IPR001564">
    <property type="entry name" value="Nucleoside_diP_kinase"/>
</dbReference>
<evidence type="ECO:0000313" key="2">
    <source>
        <dbReference type="EMBL" id="VFV42095.1"/>
    </source>
</evidence>
<keyword evidence="2" id="KW-0808">Transferase</keyword>
<dbReference type="Gene3D" id="3.30.70.141">
    <property type="entry name" value="Nucleoside diphosphate kinase-like domain"/>
    <property type="match status" value="1"/>
</dbReference>
<proteinExistence type="inferred from homology"/>
<dbReference type="SUPFAM" id="SSF54919">
    <property type="entry name" value="Nucleoside diphosphate kinase, NDK"/>
    <property type="match status" value="1"/>
</dbReference>
<dbReference type="EMBL" id="CAAGRJ010031401">
    <property type="protein sequence ID" value="VFV42095.1"/>
    <property type="molecule type" value="Genomic_DNA"/>
</dbReference>
<keyword evidence="3" id="KW-1185">Reference proteome</keyword>
<evidence type="ECO:0000256" key="1">
    <source>
        <dbReference type="ARBA" id="ARBA00008142"/>
    </source>
</evidence>
<dbReference type="PRINTS" id="PR01243">
    <property type="entry name" value="NUCDPKINASE"/>
</dbReference>
<feature type="non-terminal residue" evidence="2">
    <location>
        <position position="79"/>
    </location>
</feature>
<keyword evidence="2" id="KW-0418">Kinase</keyword>
<comment type="similarity">
    <text evidence="1">Belongs to the NDK family.</text>
</comment>
<sequence>MINFGGGNPGNSKPATFTAIKPNGMQWELTQEVIKYYKKKVINLVDMTGPENSEEAMKQQRINLQDQPVFPGLVKDMTG</sequence>
<dbReference type="AlphaFoldDB" id="A0A485P7J6"/>
<dbReference type="InterPro" id="IPR036850">
    <property type="entry name" value="NDK-like_dom_sf"/>
</dbReference>
<name>A0A485P7J6_LYNPA</name>
<organism evidence="2 3">
    <name type="scientific">Lynx pardinus</name>
    <name type="common">Iberian lynx</name>
    <name type="synonym">Felis pardina</name>
    <dbReference type="NCBI Taxonomy" id="191816"/>
    <lineage>
        <taxon>Eukaryota</taxon>
        <taxon>Metazoa</taxon>
        <taxon>Chordata</taxon>
        <taxon>Craniata</taxon>
        <taxon>Vertebrata</taxon>
        <taxon>Euteleostomi</taxon>
        <taxon>Mammalia</taxon>
        <taxon>Eutheria</taxon>
        <taxon>Laurasiatheria</taxon>
        <taxon>Carnivora</taxon>
        <taxon>Feliformia</taxon>
        <taxon>Felidae</taxon>
        <taxon>Felinae</taxon>
        <taxon>Lynx</taxon>
    </lineage>
</organism>
<evidence type="ECO:0000313" key="3">
    <source>
        <dbReference type="Proteomes" id="UP000386466"/>
    </source>
</evidence>
<dbReference type="GO" id="GO:0006183">
    <property type="term" value="P:GTP biosynthetic process"/>
    <property type="evidence" value="ECO:0007669"/>
    <property type="project" value="InterPro"/>
</dbReference>
<dbReference type="GO" id="GO:0004550">
    <property type="term" value="F:nucleoside diphosphate kinase activity"/>
    <property type="evidence" value="ECO:0007669"/>
    <property type="project" value="InterPro"/>
</dbReference>
<reference evidence="2 3" key="1">
    <citation type="submission" date="2019-01" db="EMBL/GenBank/DDBJ databases">
        <authorList>
            <person name="Alioto T."/>
            <person name="Alioto T."/>
        </authorList>
    </citation>
    <scope>NUCLEOTIDE SEQUENCE [LARGE SCALE GENOMIC DNA]</scope>
</reference>